<proteinExistence type="predicted"/>
<dbReference type="EMBL" id="FNRK01000004">
    <property type="protein sequence ID" value="SEA14991.1"/>
    <property type="molecule type" value="Genomic_DNA"/>
</dbReference>
<dbReference type="InterPro" id="IPR025549">
    <property type="entry name" value="YjzC"/>
</dbReference>
<organism evidence="2 3">
    <name type="scientific">Eubacterium aggregans</name>
    <dbReference type="NCBI Taxonomy" id="81409"/>
    <lineage>
        <taxon>Bacteria</taxon>
        <taxon>Bacillati</taxon>
        <taxon>Bacillota</taxon>
        <taxon>Clostridia</taxon>
        <taxon>Eubacteriales</taxon>
        <taxon>Eubacteriaceae</taxon>
        <taxon>Eubacterium</taxon>
    </lineage>
</organism>
<dbReference type="Pfam" id="PF14168">
    <property type="entry name" value="YjzC"/>
    <property type="match status" value="1"/>
</dbReference>
<evidence type="ECO:0000313" key="2">
    <source>
        <dbReference type="EMBL" id="SEA14991.1"/>
    </source>
</evidence>
<evidence type="ECO:0000313" key="3">
    <source>
        <dbReference type="Proteomes" id="UP000199394"/>
    </source>
</evidence>
<reference evidence="2 3" key="1">
    <citation type="submission" date="2016-10" db="EMBL/GenBank/DDBJ databases">
        <authorList>
            <person name="de Groot N.N."/>
        </authorList>
    </citation>
    <scope>NUCLEOTIDE SEQUENCE [LARGE SCALE GENOMIC DNA]</scope>
    <source>
        <strain evidence="2 3">SR12</strain>
    </source>
</reference>
<accession>A0A1H3YUW3</accession>
<dbReference type="AlphaFoldDB" id="A0A1H3YUW3"/>
<sequence>MGKDLIKPGTDNQTPGKYREVGPRGGQVQNPRIVDIDQGDRLPPTQESGRKWERL</sequence>
<name>A0A1H3YUW3_9FIRM</name>
<keyword evidence="3" id="KW-1185">Reference proteome</keyword>
<dbReference type="Proteomes" id="UP000199394">
    <property type="component" value="Unassembled WGS sequence"/>
</dbReference>
<protein>
    <submittedName>
        <fullName evidence="2">YjzC-like protein</fullName>
    </submittedName>
</protein>
<feature type="region of interest" description="Disordered" evidence="1">
    <location>
        <begin position="1"/>
        <end position="55"/>
    </location>
</feature>
<dbReference type="OrthoDB" id="2315017at2"/>
<dbReference type="RefSeq" id="WP_090305201.1">
    <property type="nucleotide sequence ID" value="NZ_FNRK01000004.1"/>
</dbReference>
<evidence type="ECO:0000256" key="1">
    <source>
        <dbReference type="SAM" id="MobiDB-lite"/>
    </source>
</evidence>
<gene>
    <name evidence="2" type="ORF">SAMN04515656_104112</name>
</gene>